<dbReference type="Pfam" id="PF01027">
    <property type="entry name" value="Bax1-I"/>
    <property type="match status" value="1"/>
</dbReference>
<feature type="transmembrane region" description="Helical" evidence="5">
    <location>
        <begin position="106"/>
        <end position="123"/>
    </location>
</feature>
<feature type="transmembrane region" description="Helical" evidence="5">
    <location>
        <begin position="80"/>
        <end position="100"/>
    </location>
</feature>
<name>A0A3G5A9P4_9VIRU</name>
<keyword evidence="4 5" id="KW-0472">Membrane</keyword>
<evidence type="ECO:0000313" key="6">
    <source>
        <dbReference type="EMBL" id="AYV83996.1"/>
    </source>
</evidence>
<organism evidence="6">
    <name type="scientific">Hyperionvirus sp</name>
    <dbReference type="NCBI Taxonomy" id="2487770"/>
    <lineage>
        <taxon>Viruses</taxon>
        <taxon>Varidnaviria</taxon>
        <taxon>Bamfordvirae</taxon>
        <taxon>Nucleocytoviricota</taxon>
        <taxon>Megaviricetes</taxon>
        <taxon>Imitervirales</taxon>
        <taxon>Mimiviridae</taxon>
        <taxon>Klosneuvirinae</taxon>
    </lineage>
</organism>
<dbReference type="PANTHER" id="PTHR23291:SF50">
    <property type="entry name" value="PROTEIN LIFEGUARD 4"/>
    <property type="match status" value="1"/>
</dbReference>
<reference evidence="6" key="1">
    <citation type="submission" date="2018-10" db="EMBL/GenBank/DDBJ databases">
        <title>Hidden diversity of soil giant viruses.</title>
        <authorList>
            <person name="Schulz F."/>
            <person name="Alteio L."/>
            <person name="Goudeau D."/>
            <person name="Ryan E.M."/>
            <person name="Malmstrom R.R."/>
            <person name="Blanchard J."/>
            <person name="Woyke T."/>
        </authorList>
    </citation>
    <scope>NUCLEOTIDE SEQUENCE</scope>
    <source>
        <strain evidence="6">HYV1</strain>
    </source>
</reference>
<evidence type="ECO:0000256" key="1">
    <source>
        <dbReference type="ARBA" id="ARBA00004141"/>
    </source>
</evidence>
<keyword evidence="3 5" id="KW-1133">Transmembrane helix</keyword>
<feature type="transmembrane region" description="Helical" evidence="5">
    <location>
        <begin position="165"/>
        <end position="186"/>
    </location>
</feature>
<dbReference type="GO" id="GO:0016020">
    <property type="term" value="C:membrane"/>
    <property type="evidence" value="ECO:0007669"/>
    <property type="project" value="UniProtKB-SubCell"/>
</dbReference>
<dbReference type="InterPro" id="IPR006214">
    <property type="entry name" value="Bax_inhibitor_1-related"/>
</dbReference>
<feature type="transmembrane region" description="Helical" evidence="5">
    <location>
        <begin position="50"/>
        <end position="68"/>
    </location>
</feature>
<proteinExistence type="predicted"/>
<accession>A0A3G5A9P4</accession>
<comment type="subcellular location">
    <subcellularLocation>
        <location evidence="1">Membrane</location>
        <topology evidence="1">Multi-pass membrane protein</topology>
    </subcellularLocation>
</comment>
<sequence length="263" mass="28835">MLKGTFRKIICLDYRMNGLIGAIIGIVAVIGGIMYSTARPLTVNGYVVNTYLYILLAILLCTLTIIVMEKYGWTQGVVGGGKMFAVFILAIIVLFGLGALGNKHPFLRNILWVVFVVLLGVMLSPVFNLATQFDVLWKSIITVVVLVLVLTFIASKVPDNYFDSWGMYLSFALLALIVFELLDIIFFDPGTSGRYKIYAIIAIVIFSGFVLYDTKGVYKNGAIAADLCGGINGNKECVDYPSQSLGLFLDIINLFSSVTMVQS</sequence>
<feature type="transmembrane region" description="Helical" evidence="5">
    <location>
        <begin position="20"/>
        <end position="38"/>
    </location>
</feature>
<keyword evidence="2 5" id="KW-0812">Transmembrane</keyword>
<feature type="transmembrane region" description="Helical" evidence="5">
    <location>
        <begin position="195"/>
        <end position="212"/>
    </location>
</feature>
<dbReference type="PANTHER" id="PTHR23291">
    <property type="entry name" value="BAX INHIBITOR-RELATED"/>
    <property type="match status" value="1"/>
</dbReference>
<gene>
    <name evidence="6" type="ORF">Hyperionvirus15_34</name>
</gene>
<feature type="transmembrane region" description="Helical" evidence="5">
    <location>
        <begin position="135"/>
        <end position="153"/>
    </location>
</feature>
<evidence type="ECO:0000256" key="2">
    <source>
        <dbReference type="ARBA" id="ARBA00022692"/>
    </source>
</evidence>
<protein>
    <submittedName>
        <fullName evidence="6">BAX inhibitor BI-1</fullName>
    </submittedName>
</protein>
<evidence type="ECO:0000256" key="5">
    <source>
        <dbReference type="SAM" id="Phobius"/>
    </source>
</evidence>
<evidence type="ECO:0000256" key="4">
    <source>
        <dbReference type="ARBA" id="ARBA00023136"/>
    </source>
</evidence>
<dbReference type="EMBL" id="MK072397">
    <property type="protein sequence ID" value="AYV83996.1"/>
    <property type="molecule type" value="Genomic_DNA"/>
</dbReference>
<evidence type="ECO:0000256" key="3">
    <source>
        <dbReference type="ARBA" id="ARBA00022989"/>
    </source>
</evidence>